<sequence length="639" mass="72419">MSHRGKYTPRACEECRRRRAKCDGKKPACSRCVHWQISCQYSTAEDGRRPASKAYVLSLRQKIDSLERLLERHGIDPRKDNECGQAIDELTESFEGRLAFEESLNFEKDGELRYFGPTSGRLQFQSSSALHAEETVPSIADCDRADAVTAKNGISEYIQDHLIGLYFTWEHPWFSVVDERLFRDGMSSGGRYWSPLLHFSILALGSRFTDRVDVRSDPSDPNTAGKLFLEHAKNYLHKEMETPSLTTIQALAILGMFYIATGADAAGWLHHGMANRLCLDMGLNLDPAGFQEMNILSHREIQLRRQIYWSLYFHDKLSSNYTGRICSMLNSQGAVKAPEDEEVPDTDSSAQKEFKQLRRAIIGISQIQERIILSLWAPKPLLKEHQRSSFLHSCLLDLKSWFYDLPTELRINRPTPNTYPQAYTLHMVYHTTRILLAKPYITRKQPETDREAVNIALTESRESARAICLTAQKYRHVFGGFQKSPITATHCTLSAALVLLAEVEAEAKTSLVSPAIASLKNKLNLCLTVLDELSNSWSPAKYIARNLRRLCLSATSDEMFSTATQLNPVDRGDFDATIPLDLNAELSYDSYEMSEHGVPELSPMNSLPSHLELSMPVDSLPVDYGFFDILNDATWDQMW</sequence>
<keyword evidence="6" id="KW-0804">Transcription</keyword>
<protein>
    <submittedName>
        <fullName evidence="9">Zn(II)2Cys6 transcription factor (Eurofung)</fullName>
    </submittedName>
</protein>
<dbReference type="InterPro" id="IPR007219">
    <property type="entry name" value="XnlR_reg_dom"/>
</dbReference>
<dbReference type="RefSeq" id="XP_050467343.1">
    <property type="nucleotide sequence ID" value="XM_050611303.1"/>
</dbReference>
<dbReference type="HOGENOM" id="CLU_007003_7_0_1"/>
<dbReference type="InParanoid" id="C8V4M4"/>
<dbReference type="EMBL" id="BN001302">
    <property type="protein sequence ID" value="CBF74531.1"/>
    <property type="molecule type" value="Genomic_DNA"/>
</dbReference>
<feature type="domain" description="Zn(2)-C6 fungal-type" evidence="8">
    <location>
        <begin position="11"/>
        <end position="41"/>
    </location>
</feature>
<dbReference type="SMART" id="SM00906">
    <property type="entry name" value="Fungal_trans"/>
    <property type="match status" value="1"/>
</dbReference>
<dbReference type="KEGG" id="ani:ANIA_04185"/>
<accession>C8V4M4</accession>
<dbReference type="Gene3D" id="4.10.240.10">
    <property type="entry name" value="Zn(2)-C6 fungal-type DNA-binding domain"/>
    <property type="match status" value="1"/>
</dbReference>
<evidence type="ECO:0000256" key="7">
    <source>
        <dbReference type="ARBA" id="ARBA00023242"/>
    </source>
</evidence>
<dbReference type="CDD" id="cd12148">
    <property type="entry name" value="fungal_TF_MHR"/>
    <property type="match status" value="1"/>
</dbReference>
<dbReference type="VEuPathDB" id="FungiDB:AN4185"/>
<proteinExistence type="predicted"/>
<keyword evidence="7" id="KW-0539">Nucleus</keyword>
<reference evidence="10" key="1">
    <citation type="journal article" date="2005" name="Nature">
        <title>Sequencing of Aspergillus nidulans and comparative analysis with A. fumigatus and A. oryzae.</title>
        <authorList>
            <person name="Galagan J.E."/>
            <person name="Calvo S.E."/>
            <person name="Cuomo C."/>
            <person name="Ma L.J."/>
            <person name="Wortman J.R."/>
            <person name="Batzoglou S."/>
            <person name="Lee S.I."/>
            <person name="Basturkmen M."/>
            <person name="Spevak C.C."/>
            <person name="Clutterbuck J."/>
            <person name="Kapitonov V."/>
            <person name="Jurka J."/>
            <person name="Scazzocchio C."/>
            <person name="Farman M."/>
            <person name="Butler J."/>
            <person name="Purcell S."/>
            <person name="Harris S."/>
            <person name="Braus G.H."/>
            <person name="Draht O."/>
            <person name="Busch S."/>
            <person name="D'Enfert C."/>
            <person name="Bouchier C."/>
            <person name="Goldman G.H."/>
            <person name="Bell-Pedersen D."/>
            <person name="Griffiths-Jones S."/>
            <person name="Doonan J.H."/>
            <person name="Yu J."/>
            <person name="Vienken K."/>
            <person name="Pain A."/>
            <person name="Freitag M."/>
            <person name="Selker E.U."/>
            <person name="Archer D.B."/>
            <person name="Penalva M.A."/>
            <person name="Oakley B.R."/>
            <person name="Momany M."/>
            <person name="Tanaka T."/>
            <person name="Kumagai T."/>
            <person name="Asai K."/>
            <person name="Machida M."/>
            <person name="Nierman W.C."/>
            <person name="Denning D.W."/>
            <person name="Caddick M."/>
            <person name="Hynes M."/>
            <person name="Paoletti M."/>
            <person name="Fischer R."/>
            <person name="Miller B."/>
            <person name="Dyer P."/>
            <person name="Sachs M.S."/>
            <person name="Osmani S.A."/>
            <person name="Birren B.W."/>
        </authorList>
    </citation>
    <scope>NUCLEOTIDE SEQUENCE [LARGE SCALE GENOMIC DNA]</scope>
    <source>
        <strain evidence="10">FGSC A4 / ATCC 38163 / CBS 112.46 / NRRL 194 / M139</strain>
    </source>
</reference>
<dbReference type="eggNOG" id="ENOG502QV53">
    <property type="taxonomic scope" value="Eukaryota"/>
</dbReference>
<dbReference type="SMART" id="SM00066">
    <property type="entry name" value="GAL4"/>
    <property type="match status" value="1"/>
</dbReference>
<dbReference type="OMA" id="PWYPIVD"/>
<dbReference type="Proteomes" id="UP000000560">
    <property type="component" value="Chromosome II"/>
</dbReference>
<evidence type="ECO:0000256" key="4">
    <source>
        <dbReference type="ARBA" id="ARBA00023015"/>
    </source>
</evidence>
<dbReference type="InterPro" id="IPR051615">
    <property type="entry name" value="Transcr_Regulatory_Elem"/>
</dbReference>
<keyword evidence="5" id="KW-0238">DNA-binding</keyword>
<evidence type="ECO:0000256" key="5">
    <source>
        <dbReference type="ARBA" id="ARBA00023125"/>
    </source>
</evidence>
<gene>
    <name evidence="9" type="ORF">ANIA_04185</name>
</gene>
<evidence type="ECO:0000259" key="8">
    <source>
        <dbReference type="PROSITE" id="PS50048"/>
    </source>
</evidence>
<evidence type="ECO:0000313" key="9">
    <source>
        <dbReference type="EMBL" id="CBF74531.1"/>
    </source>
</evidence>
<dbReference type="GO" id="GO:0006351">
    <property type="term" value="P:DNA-templated transcription"/>
    <property type="evidence" value="ECO:0007669"/>
    <property type="project" value="InterPro"/>
</dbReference>
<evidence type="ECO:0000256" key="2">
    <source>
        <dbReference type="ARBA" id="ARBA00022723"/>
    </source>
</evidence>
<dbReference type="PANTHER" id="PTHR31313:SF83">
    <property type="entry name" value="ZN(II)2CYS6 TRANSCRIPTION FACTOR (EUROFUNG)"/>
    <property type="match status" value="1"/>
</dbReference>
<dbReference type="AlphaFoldDB" id="C8V4M4"/>
<name>C8V4M4_EMENI</name>
<dbReference type="Pfam" id="PF04082">
    <property type="entry name" value="Fungal_trans"/>
    <property type="match status" value="1"/>
</dbReference>
<keyword evidence="4" id="KW-0805">Transcription regulation</keyword>
<dbReference type="OrthoDB" id="2154091at2759"/>
<dbReference type="InterPro" id="IPR036864">
    <property type="entry name" value="Zn2-C6_fun-type_DNA-bd_sf"/>
</dbReference>
<dbReference type="GO" id="GO:0003677">
    <property type="term" value="F:DNA binding"/>
    <property type="evidence" value="ECO:0007669"/>
    <property type="project" value="UniProtKB-KW"/>
</dbReference>
<dbReference type="PANTHER" id="PTHR31313">
    <property type="entry name" value="TY1 ENHANCER ACTIVATOR"/>
    <property type="match status" value="1"/>
</dbReference>
<evidence type="ECO:0000256" key="1">
    <source>
        <dbReference type="ARBA" id="ARBA00004123"/>
    </source>
</evidence>
<evidence type="ECO:0000256" key="3">
    <source>
        <dbReference type="ARBA" id="ARBA00022833"/>
    </source>
</evidence>
<comment type="subcellular location">
    <subcellularLocation>
        <location evidence="1">Nucleus</location>
    </subcellularLocation>
</comment>
<dbReference type="CDD" id="cd00067">
    <property type="entry name" value="GAL4"/>
    <property type="match status" value="1"/>
</dbReference>
<dbReference type="PROSITE" id="PS50048">
    <property type="entry name" value="ZN2_CY6_FUNGAL_2"/>
    <property type="match status" value="1"/>
</dbReference>
<keyword evidence="2" id="KW-0479">Metal-binding</keyword>
<keyword evidence="10" id="KW-1185">Reference proteome</keyword>
<dbReference type="SUPFAM" id="SSF57701">
    <property type="entry name" value="Zn2/Cys6 DNA-binding domain"/>
    <property type="match status" value="1"/>
</dbReference>
<reference evidence="10" key="2">
    <citation type="journal article" date="2009" name="Fungal Genet. Biol.">
        <title>The 2008 update of the Aspergillus nidulans genome annotation: a community effort.</title>
        <authorList>
            <person name="Wortman J.R."/>
            <person name="Gilsenan J.M."/>
            <person name="Joardar V."/>
            <person name="Deegan J."/>
            <person name="Clutterbuck J."/>
            <person name="Andersen M.R."/>
            <person name="Archer D."/>
            <person name="Bencina M."/>
            <person name="Braus G."/>
            <person name="Coutinho P."/>
            <person name="von Dohren H."/>
            <person name="Doonan J."/>
            <person name="Driessen A.J."/>
            <person name="Durek P."/>
            <person name="Espeso E."/>
            <person name="Fekete E."/>
            <person name="Flipphi M."/>
            <person name="Estrada C.G."/>
            <person name="Geysens S."/>
            <person name="Goldman G."/>
            <person name="de Groot P.W."/>
            <person name="Hansen K."/>
            <person name="Harris S.D."/>
            <person name="Heinekamp T."/>
            <person name="Helmstaedt K."/>
            <person name="Henrissat B."/>
            <person name="Hofmann G."/>
            <person name="Homan T."/>
            <person name="Horio T."/>
            <person name="Horiuchi H."/>
            <person name="James S."/>
            <person name="Jones M."/>
            <person name="Karaffa L."/>
            <person name="Karanyi Z."/>
            <person name="Kato M."/>
            <person name="Keller N."/>
            <person name="Kelly D.E."/>
            <person name="Kiel J.A."/>
            <person name="Kim J.M."/>
            <person name="van der Klei I.J."/>
            <person name="Klis F.M."/>
            <person name="Kovalchuk A."/>
            <person name="Krasevec N."/>
            <person name="Kubicek C.P."/>
            <person name="Liu B."/>
            <person name="Maccabe A."/>
            <person name="Meyer V."/>
            <person name="Mirabito P."/>
            <person name="Miskei M."/>
            <person name="Mos M."/>
            <person name="Mullins J."/>
            <person name="Nelson D.R."/>
            <person name="Nielsen J."/>
            <person name="Oakley B.R."/>
            <person name="Osmani S.A."/>
            <person name="Pakula T."/>
            <person name="Paszewski A."/>
            <person name="Paulsen I."/>
            <person name="Pilsyk S."/>
            <person name="Pocsi I."/>
            <person name="Punt P.J."/>
            <person name="Ram A.F."/>
            <person name="Ren Q."/>
            <person name="Robellet X."/>
            <person name="Robson G."/>
            <person name="Seiboth B."/>
            <person name="van Solingen P."/>
            <person name="Specht T."/>
            <person name="Sun J."/>
            <person name="Taheri-Talesh N."/>
            <person name="Takeshita N."/>
            <person name="Ussery D."/>
            <person name="vanKuyk P.A."/>
            <person name="Visser H."/>
            <person name="van de Vondervoort P.J."/>
            <person name="de Vries R.P."/>
            <person name="Walton J."/>
            <person name="Xiang X."/>
            <person name="Xiong Y."/>
            <person name="Zeng A.P."/>
            <person name="Brandt B.W."/>
            <person name="Cornell M.J."/>
            <person name="van den Hondel C.A."/>
            <person name="Visser J."/>
            <person name="Oliver S.G."/>
            <person name="Turner G."/>
        </authorList>
    </citation>
    <scope>GENOME REANNOTATION</scope>
    <source>
        <strain evidence="10">FGSC A4 / ATCC 38163 / CBS 112.46 / NRRL 194 / M139</strain>
    </source>
</reference>
<organism evidence="9 10">
    <name type="scientific">Emericella nidulans (strain FGSC A4 / ATCC 38163 / CBS 112.46 / NRRL 194 / M139)</name>
    <name type="common">Aspergillus nidulans</name>
    <dbReference type="NCBI Taxonomy" id="227321"/>
    <lineage>
        <taxon>Eukaryota</taxon>
        <taxon>Fungi</taxon>
        <taxon>Dikarya</taxon>
        <taxon>Ascomycota</taxon>
        <taxon>Pezizomycotina</taxon>
        <taxon>Eurotiomycetes</taxon>
        <taxon>Eurotiomycetidae</taxon>
        <taxon>Eurotiales</taxon>
        <taxon>Aspergillaceae</taxon>
        <taxon>Aspergillus</taxon>
        <taxon>Aspergillus subgen. Nidulantes</taxon>
    </lineage>
</organism>
<dbReference type="Pfam" id="PF00172">
    <property type="entry name" value="Zn_clus"/>
    <property type="match status" value="1"/>
</dbReference>
<keyword evidence="3" id="KW-0862">Zinc</keyword>
<dbReference type="GO" id="GO:0000981">
    <property type="term" value="F:DNA-binding transcription factor activity, RNA polymerase II-specific"/>
    <property type="evidence" value="ECO:0007669"/>
    <property type="project" value="InterPro"/>
</dbReference>
<dbReference type="GO" id="GO:0008270">
    <property type="term" value="F:zinc ion binding"/>
    <property type="evidence" value="ECO:0007669"/>
    <property type="project" value="InterPro"/>
</dbReference>
<dbReference type="GeneID" id="2873602"/>
<dbReference type="InterPro" id="IPR001138">
    <property type="entry name" value="Zn2Cys6_DnaBD"/>
</dbReference>
<dbReference type="PROSITE" id="PS00463">
    <property type="entry name" value="ZN2_CY6_FUNGAL_1"/>
    <property type="match status" value="1"/>
</dbReference>
<evidence type="ECO:0000313" key="10">
    <source>
        <dbReference type="Proteomes" id="UP000000560"/>
    </source>
</evidence>
<dbReference type="STRING" id="227321.C8V4M4"/>
<evidence type="ECO:0000256" key="6">
    <source>
        <dbReference type="ARBA" id="ARBA00023163"/>
    </source>
</evidence>
<dbReference type="GO" id="GO:0005634">
    <property type="term" value="C:nucleus"/>
    <property type="evidence" value="ECO:0007669"/>
    <property type="project" value="UniProtKB-SubCell"/>
</dbReference>